<sequence length="406" mass="46259">MKKPKPPKALKCEDGVDLISNMPEAILVLILSRLKSTKTAIRSSILSRRWRNLWTAVPSVDIQDGGKLKKSKFKEFVYWVLASKTVDLDSFRLCCDGYYNMSTVSRWIHMAVTRNVKQLDLTVCTKENDEAFELPHCLVTCSSLEILKLNLGYCYLSLPKFKGFPALRVLALSDVDFLQDANFVKDFLASCHLLEDLTLSGCVLSKLGLLCISCPKLKKLNIYSEDRRCCDIKISCPKLVVLNLEGDIACNLFFERLDSLKQAMIDATFEGNSVPVLFHGNSHVKPFWKNLYFLCKCIDGACDLALPNLKTAVLQRAMGAFSVDELIQIHKYCPKLENLKLIITKDFNEKHEFLDEDGIRRIMTPDVKRVAFLELNREKPKLVMDWCEGILYFSFTWGNQAGFSDY</sequence>
<accession>A0A9R1X869</accession>
<protein>
    <recommendedName>
        <fullName evidence="5">F-box domain-containing protein</fullName>
    </recommendedName>
</protein>
<evidence type="ECO:0000259" key="2">
    <source>
        <dbReference type="Pfam" id="PF23622"/>
    </source>
</evidence>
<dbReference type="Proteomes" id="UP000235145">
    <property type="component" value="Unassembled WGS sequence"/>
</dbReference>
<dbReference type="Pfam" id="PF00646">
    <property type="entry name" value="F-box"/>
    <property type="match status" value="1"/>
</dbReference>
<name>A0A9R1X869_LACSA</name>
<feature type="domain" description="F-box" evidence="1">
    <location>
        <begin position="19"/>
        <end position="57"/>
    </location>
</feature>
<evidence type="ECO:0008006" key="5">
    <source>
        <dbReference type="Google" id="ProtNLM"/>
    </source>
</evidence>
<dbReference type="EMBL" id="NBSK02000005">
    <property type="protein sequence ID" value="KAJ0203031.1"/>
    <property type="molecule type" value="Genomic_DNA"/>
</dbReference>
<dbReference type="SUPFAM" id="SSF52047">
    <property type="entry name" value="RNI-like"/>
    <property type="match status" value="1"/>
</dbReference>
<reference evidence="3 4" key="1">
    <citation type="journal article" date="2017" name="Nat. Commun.">
        <title>Genome assembly with in vitro proximity ligation data and whole-genome triplication in lettuce.</title>
        <authorList>
            <person name="Reyes-Chin-Wo S."/>
            <person name="Wang Z."/>
            <person name="Yang X."/>
            <person name="Kozik A."/>
            <person name="Arikit S."/>
            <person name="Song C."/>
            <person name="Xia L."/>
            <person name="Froenicke L."/>
            <person name="Lavelle D.O."/>
            <person name="Truco M.J."/>
            <person name="Xia R."/>
            <person name="Zhu S."/>
            <person name="Xu C."/>
            <person name="Xu H."/>
            <person name="Xu X."/>
            <person name="Cox K."/>
            <person name="Korf I."/>
            <person name="Meyers B.C."/>
            <person name="Michelmore R.W."/>
        </authorList>
    </citation>
    <scope>NUCLEOTIDE SEQUENCE [LARGE SCALE GENOMIC DNA]</scope>
    <source>
        <strain evidence="4">cv. Salinas</strain>
        <tissue evidence="3">Seedlings</tissue>
    </source>
</reference>
<dbReference type="InterPro" id="IPR032675">
    <property type="entry name" value="LRR_dom_sf"/>
</dbReference>
<dbReference type="Pfam" id="PF23622">
    <property type="entry name" value="LRR_At1g61320_AtMIF1"/>
    <property type="match status" value="1"/>
</dbReference>
<evidence type="ECO:0000313" key="3">
    <source>
        <dbReference type="EMBL" id="KAJ0203031.1"/>
    </source>
</evidence>
<dbReference type="CDD" id="cd22160">
    <property type="entry name" value="F-box_AtFBL13-like"/>
    <property type="match status" value="1"/>
</dbReference>
<dbReference type="InterPro" id="IPR053781">
    <property type="entry name" value="F-box_AtFBL13-like"/>
</dbReference>
<dbReference type="PANTHER" id="PTHR34223">
    <property type="entry name" value="OS11G0201299 PROTEIN"/>
    <property type="match status" value="1"/>
</dbReference>
<keyword evidence="4" id="KW-1185">Reference proteome</keyword>
<dbReference type="InterPro" id="IPR036047">
    <property type="entry name" value="F-box-like_dom_sf"/>
</dbReference>
<dbReference type="InterPro" id="IPR053197">
    <property type="entry name" value="F-box_SCFL_complex_component"/>
</dbReference>
<feature type="domain" description="At1g61320/AtMIF1 LRR" evidence="2">
    <location>
        <begin position="84"/>
        <end position="265"/>
    </location>
</feature>
<dbReference type="OrthoDB" id="594804at2759"/>
<evidence type="ECO:0000313" key="4">
    <source>
        <dbReference type="Proteomes" id="UP000235145"/>
    </source>
</evidence>
<evidence type="ECO:0000259" key="1">
    <source>
        <dbReference type="Pfam" id="PF00646"/>
    </source>
</evidence>
<dbReference type="InterPro" id="IPR001810">
    <property type="entry name" value="F-box_dom"/>
</dbReference>
<proteinExistence type="predicted"/>
<dbReference type="InterPro" id="IPR055357">
    <property type="entry name" value="LRR_At1g61320_AtMIF1"/>
</dbReference>
<dbReference type="PANTHER" id="PTHR34223:SF51">
    <property type="entry name" value="OS06G0556300 PROTEIN"/>
    <property type="match status" value="1"/>
</dbReference>
<organism evidence="3 4">
    <name type="scientific">Lactuca sativa</name>
    <name type="common">Garden lettuce</name>
    <dbReference type="NCBI Taxonomy" id="4236"/>
    <lineage>
        <taxon>Eukaryota</taxon>
        <taxon>Viridiplantae</taxon>
        <taxon>Streptophyta</taxon>
        <taxon>Embryophyta</taxon>
        <taxon>Tracheophyta</taxon>
        <taxon>Spermatophyta</taxon>
        <taxon>Magnoliopsida</taxon>
        <taxon>eudicotyledons</taxon>
        <taxon>Gunneridae</taxon>
        <taxon>Pentapetalae</taxon>
        <taxon>asterids</taxon>
        <taxon>campanulids</taxon>
        <taxon>Asterales</taxon>
        <taxon>Asteraceae</taxon>
        <taxon>Cichorioideae</taxon>
        <taxon>Cichorieae</taxon>
        <taxon>Lactucinae</taxon>
        <taxon>Lactuca</taxon>
    </lineage>
</organism>
<gene>
    <name evidence="3" type="ORF">LSAT_V11C500255800</name>
</gene>
<dbReference type="Gene3D" id="3.80.10.10">
    <property type="entry name" value="Ribonuclease Inhibitor"/>
    <property type="match status" value="1"/>
</dbReference>
<dbReference type="SUPFAM" id="SSF81383">
    <property type="entry name" value="F-box domain"/>
    <property type="match status" value="1"/>
</dbReference>
<dbReference type="AlphaFoldDB" id="A0A9R1X869"/>
<comment type="caution">
    <text evidence="3">The sequence shown here is derived from an EMBL/GenBank/DDBJ whole genome shotgun (WGS) entry which is preliminary data.</text>
</comment>